<dbReference type="Proteomes" id="UP000887013">
    <property type="component" value="Unassembled WGS sequence"/>
</dbReference>
<organism evidence="1 2">
    <name type="scientific">Nephila pilipes</name>
    <name type="common">Giant wood spider</name>
    <name type="synonym">Nephila maculata</name>
    <dbReference type="NCBI Taxonomy" id="299642"/>
    <lineage>
        <taxon>Eukaryota</taxon>
        <taxon>Metazoa</taxon>
        <taxon>Ecdysozoa</taxon>
        <taxon>Arthropoda</taxon>
        <taxon>Chelicerata</taxon>
        <taxon>Arachnida</taxon>
        <taxon>Araneae</taxon>
        <taxon>Araneomorphae</taxon>
        <taxon>Entelegynae</taxon>
        <taxon>Araneoidea</taxon>
        <taxon>Nephilidae</taxon>
        <taxon>Nephila</taxon>
    </lineage>
</organism>
<dbReference type="AlphaFoldDB" id="A0A8X6MFX5"/>
<protein>
    <submittedName>
        <fullName evidence="1">Uncharacterized protein</fullName>
    </submittedName>
</protein>
<dbReference type="EMBL" id="BMAW01091286">
    <property type="protein sequence ID" value="GFS48867.1"/>
    <property type="molecule type" value="Genomic_DNA"/>
</dbReference>
<evidence type="ECO:0000313" key="2">
    <source>
        <dbReference type="Proteomes" id="UP000887013"/>
    </source>
</evidence>
<name>A0A8X6MFX5_NEPPI</name>
<proteinExistence type="predicted"/>
<evidence type="ECO:0000313" key="1">
    <source>
        <dbReference type="EMBL" id="GFS48867.1"/>
    </source>
</evidence>
<reference evidence="1" key="1">
    <citation type="submission" date="2020-08" db="EMBL/GenBank/DDBJ databases">
        <title>Multicomponent nature underlies the extraordinary mechanical properties of spider dragline silk.</title>
        <authorList>
            <person name="Kono N."/>
            <person name="Nakamura H."/>
            <person name="Mori M."/>
            <person name="Yoshida Y."/>
            <person name="Ohtoshi R."/>
            <person name="Malay A.D."/>
            <person name="Moran D.A.P."/>
            <person name="Tomita M."/>
            <person name="Numata K."/>
            <person name="Arakawa K."/>
        </authorList>
    </citation>
    <scope>NUCLEOTIDE SEQUENCE</scope>
</reference>
<gene>
    <name evidence="1" type="ORF">NPIL_409871</name>
</gene>
<keyword evidence="2" id="KW-1185">Reference proteome</keyword>
<accession>A0A8X6MFX5</accession>
<comment type="caution">
    <text evidence="1">The sequence shown here is derived from an EMBL/GenBank/DDBJ whole genome shotgun (WGS) entry which is preliminary data.</text>
</comment>
<sequence>MPDAGTRKGTRIKVRPTIRRGSVKVNRKDLDFEHIVSVQVVNLDRNGSNKADFIPVKSCNHIPREWNNRIFLRLRSIPNACLNCVRREVEKVVMKVSK</sequence>